<dbReference type="AlphaFoldDB" id="A0A9P4IJM6"/>
<dbReference type="CDD" id="cd12148">
    <property type="entry name" value="fungal_TF_MHR"/>
    <property type="match status" value="1"/>
</dbReference>
<dbReference type="Pfam" id="PF00172">
    <property type="entry name" value="Zn_clus"/>
    <property type="match status" value="1"/>
</dbReference>
<dbReference type="GO" id="GO:0005634">
    <property type="term" value="C:nucleus"/>
    <property type="evidence" value="ECO:0007669"/>
    <property type="project" value="UniProtKB-SubCell"/>
</dbReference>
<comment type="subcellular location">
    <subcellularLocation>
        <location evidence="1">Nucleus</location>
    </subcellularLocation>
</comment>
<accession>A0A9P4IJM6</accession>
<protein>
    <recommendedName>
        <fullName evidence="6">Zn(2)-C6 fungal-type domain-containing protein</fullName>
    </recommendedName>
</protein>
<keyword evidence="2" id="KW-0479">Metal-binding</keyword>
<name>A0A9P4IJM6_9PEZI</name>
<evidence type="ECO:0000256" key="3">
    <source>
        <dbReference type="ARBA" id="ARBA00023015"/>
    </source>
</evidence>
<organism evidence="7 8">
    <name type="scientific">Rhizodiscina lignyota</name>
    <dbReference type="NCBI Taxonomy" id="1504668"/>
    <lineage>
        <taxon>Eukaryota</taxon>
        <taxon>Fungi</taxon>
        <taxon>Dikarya</taxon>
        <taxon>Ascomycota</taxon>
        <taxon>Pezizomycotina</taxon>
        <taxon>Dothideomycetes</taxon>
        <taxon>Pleosporomycetidae</taxon>
        <taxon>Aulographales</taxon>
        <taxon>Rhizodiscinaceae</taxon>
        <taxon>Rhizodiscina</taxon>
    </lineage>
</organism>
<dbReference type="SUPFAM" id="SSF57701">
    <property type="entry name" value="Zn2/Cys6 DNA-binding domain"/>
    <property type="match status" value="1"/>
</dbReference>
<keyword evidence="8" id="KW-1185">Reference proteome</keyword>
<dbReference type="GO" id="GO:0006351">
    <property type="term" value="P:DNA-templated transcription"/>
    <property type="evidence" value="ECO:0007669"/>
    <property type="project" value="InterPro"/>
</dbReference>
<dbReference type="InterPro" id="IPR050815">
    <property type="entry name" value="TF_fung"/>
</dbReference>
<evidence type="ECO:0000256" key="5">
    <source>
        <dbReference type="ARBA" id="ARBA00023242"/>
    </source>
</evidence>
<evidence type="ECO:0000256" key="4">
    <source>
        <dbReference type="ARBA" id="ARBA00023163"/>
    </source>
</evidence>
<keyword evidence="4" id="KW-0804">Transcription</keyword>
<comment type="caution">
    <text evidence="7">The sequence shown here is derived from an EMBL/GenBank/DDBJ whole genome shotgun (WGS) entry which is preliminary data.</text>
</comment>
<keyword evidence="3" id="KW-0805">Transcription regulation</keyword>
<gene>
    <name evidence="7" type="ORF">NA57DRAFT_54588</name>
</gene>
<evidence type="ECO:0000256" key="2">
    <source>
        <dbReference type="ARBA" id="ARBA00022723"/>
    </source>
</evidence>
<dbReference type="InterPro" id="IPR001138">
    <property type="entry name" value="Zn2Cys6_DnaBD"/>
</dbReference>
<dbReference type="GO" id="GO:0008270">
    <property type="term" value="F:zinc ion binding"/>
    <property type="evidence" value="ECO:0007669"/>
    <property type="project" value="InterPro"/>
</dbReference>
<dbReference type="Pfam" id="PF04082">
    <property type="entry name" value="Fungal_trans"/>
    <property type="match status" value="1"/>
</dbReference>
<feature type="domain" description="Zn(2)-C6 fungal-type" evidence="6">
    <location>
        <begin position="17"/>
        <end position="47"/>
    </location>
</feature>
<dbReference type="InterPro" id="IPR036864">
    <property type="entry name" value="Zn2-C6_fun-type_DNA-bd_sf"/>
</dbReference>
<dbReference type="GO" id="GO:0000981">
    <property type="term" value="F:DNA-binding transcription factor activity, RNA polymerase II-specific"/>
    <property type="evidence" value="ECO:0007669"/>
    <property type="project" value="InterPro"/>
</dbReference>
<keyword evidence="5" id="KW-0539">Nucleus</keyword>
<proteinExistence type="predicted"/>
<dbReference type="Gene3D" id="4.10.240.10">
    <property type="entry name" value="Zn(2)-C6 fungal-type DNA-binding domain"/>
    <property type="match status" value="1"/>
</dbReference>
<dbReference type="PANTHER" id="PTHR47338">
    <property type="entry name" value="ZN(II)2CYS6 TRANSCRIPTION FACTOR (EUROFUNG)-RELATED"/>
    <property type="match status" value="1"/>
</dbReference>
<evidence type="ECO:0000313" key="7">
    <source>
        <dbReference type="EMBL" id="KAF2100504.1"/>
    </source>
</evidence>
<dbReference type="InterPro" id="IPR007219">
    <property type="entry name" value="XnlR_reg_dom"/>
</dbReference>
<sequence length="512" mass="58488">MEDSQESPRKPSLSRRACRRCYKRKIRCNRELPQCSSCSIQKQDCAYGELVSPPPTDEARLQPAIAPVGLYHTGRRNHSVTLRFLDSEVCKRTHFDVTGHALSAPYYTAESLESTRVNQSIAAQYFKLHHPWFPIISQKRFYNQLLNPLLPPRLDVSFLCVCMSMISRSFADGEDDARTTEYRTALRLFLEVQLAGILSLEVLQACLLIAAYEFAHAIYPAAQISVGICVKYALALGIDWERLAPPSSTPNWAEDEEKRRVCWGVYLIERISNVGDPQQPLIFPEPGTSALLPLRDWEWDSELTLTEKGDAPKPPCLSSPHTGLGRFAGVAQSVYLLGQVYRHLADKQMSPEFRRAEVLQLDRTIHGLLRYLETNRGTNSSVICYQTTICFNALVLLYSPYAKAETLDENLTQLRINSFDVLDDSASMAFDMAKNLFLHFELYDYKFGDIPPFVLPFMYMSGVRYIELFKKDGSEEWRVRLNTLKRALKHIDEKWKSAGVSPKLFCLYEMTY</sequence>
<evidence type="ECO:0000313" key="8">
    <source>
        <dbReference type="Proteomes" id="UP000799772"/>
    </source>
</evidence>
<evidence type="ECO:0000259" key="6">
    <source>
        <dbReference type="PROSITE" id="PS50048"/>
    </source>
</evidence>
<dbReference type="PROSITE" id="PS50048">
    <property type="entry name" value="ZN2_CY6_FUNGAL_2"/>
    <property type="match status" value="1"/>
</dbReference>
<dbReference type="SMART" id="SM00066">
    <property type="entry name" value="GAL4"/>
    <property type="match status" value="1"/>
</dbReference>
<evidence type="ECO:0000256" key="1">
    <source>
        <dbReference type="ARBA" id="ARBA00004123"/>
    </source>
</evidence>
<dbReference type="OrthoDB" id="3862662at2759"/>
<reference evidence="7" key="1">
    <citation type="journal article" date="2020" name="Stud. Mycol.">
        <title>101 Dothideomycetes genomes: a test case for predicting lifestyles and emergence of pathogens.</title>
        <authorList>
            <person name="Haridas S."/>
            <person name="Albert R."/>
            <person name="Binder M."/>
            <person name="Bloem J."/>
            <person name="Labutti K."/>
            <person name="Salamov A."/>
            <person name="Andreopoulos B."/>
            <person name="Baker S."/>
            <person name="Barry K."/>
            <person name="Bills G."/>
            <person name="Bluhm B."/>
            <person name="Cannon C."/>
            <person name="Castanera R."/>
            <person name="Culley D."/>
            <person name="Daum C."/>
            <person name="Ezra D."/>
            <person name="Gonzalez J."/>
            <person name="Henrissat B."/>
            <person name="Kuo A."/>
            <person name="Liang C."/>
            <person name="Lipzen A."/>
            <person name="Lutzoni F."/>
            <person name="Magnuson J."/>
            <person name="Mondo S."/>
            <person name="Nolan M."/>
            <person name="Ohm R."/>
            <person name="Pangilinan J."/>
            <person name="Park H.-J."/>
            <person name="Ramirez L."/>
            <person name="Alfaro M."/>
            <person name="Sun H."/>
            <person name="Tritt A."/>
            <person name="Yoshinaga Y."/>
            <person name="Zwiers L.-H."/>
            <person name="Turgeon B."/>
            <person name="Goodwin S."/>
            <person name="Spatafora J."/>
            <person name="Crous P."/>
            <person name="Grigoriev I."/>
        </authorList>
    </citation>
    <scope>NUCLEOTIDE SEQUENCE</scope>
    <source>
        <strain evidence="7">CBS 133067</strain>
    </source>
</reference>
<dbReference type="EMBL" id="ML978124">
    <property type="protein sequence ID" value="KAF2100504.1"/>
    <property type="molecule type" value="Genomic_DNA"/>
</dbReference>
<dbReference type="Proteomes" id="UP000799772">
    <property type="component" value="Unassembled WGS sequence"/>
</dbReference>
<dbReference type="PANTHER" id="PTHR47338:SF20">
    <property type="entry name" value="ZN(II)2CYS6 TRANSCRIPTION FACTOR (EUROFUNG)"/>
    <property type="match status" value="1"/>
</dbReference>
<dbReference type="CDD" id="cd00067">
    <property type="entry name" value="GAL4"/>
    <property type="match status" value="1"/>
</dbReference>
<dbReference type="GO" id="GO:0003677">
    <property type="term" value="F:DNA binding"/>
    <property type="evidence" value="ECO:0007669"/>
    <property type="project" value="InterPro"/>
</dbReference>